<dbReference type="EMBL" id="QUSW01000001">
    <property type="protein sequence ID" value="RQP25642.1"/>
    <property type="molecule type" value="Genomic_DNA"/>
</dbReference>
<keyword evidence="3" id="KW-0813">Transport</keyword>
<dbReference type="GO" id="GO:0015562">
    <property type="term" value="F:efflux transmembrane transporter activity"/>
    <property type="evidence" value="ECO:0007669"/>
    <property type="project" value="InterPro"/>
</dbReference>
<dbReference type="RefSeq" id="WP_124538295.1">
    <property type="nucleotide sequence ID" value="NZ_QUSW01000001.1"/>
</dbReference>
<gene>
    <name evidence="8" type="ORF">DZC73_00765</name>
</gene>
<accession>A0A3N7J457</accession>
<protein>
    <submittedName>
        <fullName evidence="8">Channel protein TolC</fullName>
    </submittedName>
</protein>
<sequence length="461" mass="48765">MPALRTVSASTRPARRTTRLAPIALGVVLALGATASVRAQSLFEVYEAARAFDANYLASRALADSATYKAEQAHALRRPTLGLGLSANRAGSDIPGSDTTSKTTGAQLQATQTLFNRANDATVNQADLGVEVAKADVQIAEQDLIVRVAQAYFDVLASQDALAAAQASKTAIAEQLASAKRNFEVGTATITDTREAQARYDLATATELAAQNDLLTKRIALDTLVGRASIAPKPLAPQADLKPLLSGAVDEWVAPTEQSPNVRRARFALEVAKLETEKARAGSLPTVDLSGSYGKGHSNTTGTQFTSLGAVPINASGPSTTSSVGVTMKLPLFAGGAIQNRVKETVLLEEQSRNTLESARRTVAQGTRQAYFGLESLQAQVKAFEAAESSSQLALEATQLGYKVGVRVNLDVLNAQTQLYTTRRDLAKARYDVLVNSLKLRQASGTLTADDVLKVNQLLAK</sequence>
<keyword evidence="6" id="KW-0472">Membrane</keyword>
<dbReference type="OrthoDB" id="9813458at2"/>
<dbReference type="Pfam" id="PF02321">
    <property type="entry name" value="OEP"/>
    <property type="match status" value="2"/>
</dbReference>
<evidence type="ECO:0000313" key="9">
    <source>
        <dbReference type="Proteomes" id="UP000267464"/>
    </source>
</evidence>
<reference evidence="8 9" key="2">
    <citation type="submission" date="2018-12" db="EMBL/GenBank/DDBJ databases">
        <title>Rhizobacter gummiphilus sp. nov., a rubber-degrading bacterium isolated from the soil of a botanical garden in Japan.</title>
        <authorList>
            <person name="Shunsuke S.S."/>
        </authorList>
    </citation>
    <scope>NUCLEOTIDE SEQUENCE [LARGE SCALE GENOMIC DNA]</scope>
    <source>
        <strain evidence="8 9">S-16</strain>
    </source>
</reference>
<dbReference type="SUPFAM" id="SSF56954">
    <property type="entry name" value="Outer membrane efflux proteins (OEP)"/>
    <property type="match status" value="1"/>
</dbReference>
<keyword evidence="5" id="KW-0812">Transmembrane</keyword>
<evidence type="ECO:0000256" key="7">
    <source>
        <dbReference type="ARBA" id="ARBA00023237"/>
    </source>
</evidence>
<evidence type="ECO:0000256" key="2">
    <source>
        <dbReference type="ARBA" id="ARBA00007613"/>
    </source>
</evidence>
<comment type="caution">
    <text evidence="8">The sequence shown here is derived from an EMBL/GenBank/DDBJ whole genome shotgun (WGS) entry which is preliminary data.</text>
</comment>
<organism evidence="8 9">
    <name type="scientific">Piscinibacter terrae</name>
    <dbReference type="NCBI Taxonomy" id="2496871"/>
    <lineage>
        <taxon>Bacteria</taxon>
        <taxon>Pseudomonadati</taxon>
        <taxon>Pseudomonadota</taxon>
        <taxon>Betaproteobacteria</taxon>
        <taxon>Burkholderiales</taxon>
        <taxon>Sphaerotilaceae</taxon>
        <taxon>Piscinibacter</taxon>
    </lineage>
</organism>
<dbReference type="Gene3D" id="1.20.1600.10">
    <property type="entry name" value="Outer membrane efflux proteins (OEP)"/>
    <property type="match status" value="1"/>
</dbReference>
<keyword evidence="4" id="KW-1134">Transmembrane beta strand</keyword>
<evidence type="ECO:0000256" key="5">
    <source>
        <dbReference type="ARBA" id="ARBA00022692"/>
    </source>
</evidence>
<proteinExistence type="inferred from homology"/>
<evidence type="ECO:0000256" key="1">
    <source>
        <dbReference type="ARBA" id="ARBA00004442"/>
    </source>
</evidence>
<dbReference type="AlphaFoldDB" id="A0A3N7J457"/>
<dbReference type="GO" id="GO:0015288">
    <property type="term" value="F:porin activity"/>
    <property type="evidence" value="ECO:0007669"/>
    <property type="project" value="TreeGrafter"/>
</dbReference>
<evidence type="ECO:0000256" key="3">
    <source>
        <dbReference type="ARBA" id="ARBA00022448"/>
    </source>
</evidence>
<keyword evidence="9" id="KW-1185">Reference proteome</keyword>
<reference evidence="8 9" key="1">
    <citation type="submission" date="2018-08" db="EMBL/GenBank/DDBJ databases">
        <authorList>
            <person name="Khan S.A."/>
            <person name="Jeon C.O."/>
            <person name="Chun B.H."/>
            <person name="Jeong S.E."/>
        </authorList>
    </citation>
    <scope>NUCLEOTIDE SEQUENCE [LARGE SCALE GENOMIC DNA]</scope>
    <source>
        <strain evidence="8 9">S-16</strain>
    </source>
</reference>
<evidence type="ECO:0000313" key="8">
    <source>
        <dbReference type="EMBL" id="RQP25642.1"/>
    </source>
</evidence>
<comment type="similarity">
    <text evidence="2">Belongs to the outer membrane factor (OMF) (TC 1.B.17) family.</text>
</comment>
<dbReference type="InterPro" id="IPR051906">
    <property type="entry name" value="TolC-like"/>
</dbReference>
<dbReference type="InterPro" id="IPR010130">
    <property type="entry name" value="T1SS_OMP_TolC"/>
</dbReference>
<evidence type="ECO:0000256" key="6">
    <source>
        <dbReference type="ARBA" id="ARBA00023136"/>
    </source>
</evidence>
<dbReference type="PANTHER" id="PTHR30026">
    <property type="entry name" value="OUTER MEMBRANE PROTEIN TOLC"/>
    <property type="match status" value="1"/>
</dbReference>
<dbReference type="GO" id="GO:1990281">
    <property type="term" value="C:efflux pump complex"/>
    <property type="evidence" value="ECO:0007669"/>
    <property type="project" value="TreeGrafter"/>
</dbReference>
<keyword evidence="7" id="KW-0998">Cell outer membrane</keyword>
<dbReference type="PANTHER" id="PTHR30026:SF20">
    <property type="entry name" value="OUTER MEMBRANE PROTEIN TOLC"/>
    <property type="match status" value="1"/>
</dbReference>
<dbReference type="InterPro" id="IPR003423">
    <property type="entry name" value="OMP_efflux"/>
</dbReference>
<dbReference type="Proteomes" id="UP000267464">
    <property type="component" value="Unassembled WGS sequence"/>
</dbReference>
<dbReference type="NCBIfam" id="TIGR01844">
    <property type="entry name" value="type_I_sec_TolC"/>
    <property type="match status" value="1"/>
</dbReference>
<comment type="subcellular location">
    <subcellularLocation>
        <location evidence="1">Cell outer membrane</location>
    </subcellularLocation>
</comment>
<evidence type="ECO:0000256" key="4">
    <source>
        <dbReference type="ARBA" id="ARBA00022452"/>
    </source>
</evidence>
<name>A0A3N7J457_9BURK</name>
<dbReference type="GO" id="GO:0009279">
    <property type="term" value="C:cell outer membrane"/>
    <property type="evidence" value="ECO:0007669"/>
    <property type="project" value="UniProtKB-SubCell"/>
</dbReference>